<proteinExistence type="predicted"/>
<organism evidence="2 3">
    <name type="scientific">Plasmodium ovale wallikeri</name>
    <dbReference type="NCBI Taxonomy" id="864142"/>
    <lineage>
        <taxon>Eukaryota</taxon>
        <taxon>Sar</taxon>
        <taxon>Alveolata</taxon>
        <taxon>Apicomplexa</taxon>
        <taxon>Aconoidasida</taxon>
        <taxon>Haemosporida</taxon>
        <taxon>Plasmodiidae</taxon>
        <taxon>Plasmodium</taxon>
        <taxon>Plasmodium (Plasmodium)</taxon>
    </lineage>
</organism>
<sequence>MPSPVRPCISPLRDTQVFTAREGCTKYCHKYGNLMYKMMFNINNFLLNVDIGQVALKKKKCTAEQKKKKKKREEKRREEKRRRITNES</sequence>
<name>A0A1A8YXS4_PLAOA</name>
<reference evidence="3" key="1">
    <citation type="submission" date="2016-05" db="EMBL/GenBank/DDBJ databases">
        <authorList>
            <person name="Naeem Raeece"/>
        </authorList>
    </citation>
    <scope>NUCLEOTIDE SEQUENCE [LARGE SCALE GENOMIC DNA]</scope>
</reference>
<protein>
    <submittedName>
        <fullName evidence="2">Uncharacterized protein</fullName>
    </submittedName>
</protein>
<dbReference type="AlphaFoldDB" id="A0A1A8YXS4"/>
<dbReference type="EMBL" id="FLRE01000116">
    <property type="protein sequence ID" value="SBT36332.1"/>
    <property type="molecule type" value="Genomic_DNA"/>
</dbReference>
<evidence type="ECO:0000313" key="3">
    <source>
        <dbReference type="Proteomes" id="UP000078550"/>
    </source>
</evidence>
<feature type="region of interest" description="Disordered" evidence="1">
    <location>
        <begin position="61"/>
        <end position="88"/>
    </location>
</feature>
<dbReference type="Proteomes" id="UP000078550">
    <property type="component" value="Unassembled WGS sequence"/>
</dbReference>
<evidence type="ECO:0000256" key="1">
    <source>
        <dbReference type="SAM" id="MobiDB-lite"/>
    </source>
</evidence>
<gene>
    <name evidence="2" type="ORF">POVWA2_029630</name>
</gene>
<accession>A0A1A8YXS4</accession>
<evidence type="ECO:0000313" key="2">
    <source>
        <dbReference type="EMBL" id="SBT36332.1"/>
    </source>
</evidence>